<evidence type="ECO:0000256" key="2">
    <source>
        <dbReference type="SAM" id="Phobius"/>
    </source>
</evidence>
<reference evidence="3" key="1">
    <citation type="submission" date="2022-12" db="EMBL/GenBank/DDBJ databases">
        <authorList>
            <person name="Ruckert C."/>
            <person name="Busche T."/>
            <person name="Kalinowski J."/>
            <person name="Wittmann C."/>
        </authorList>
    </citation>
    <scope>NUCLEOTIDE SEQUENCE</scope>
    <source>
        <strain evidence="3">DSM 40467</strain>
    </source>
</reference>
<evidence type="ECO:0000256" key="1">
    <source>
        <dbReference type="SAM" id="MobiDB-lite"/>
    </source>
</evidence>
<dbReference type="Proteomes" id="UP001164439">
    <property type="component" value="Chromosome"/>
</dbReference>
<feature type="compositionally biased region" description="Basic and acidic residues" evidence="1">
    <location>
        <begin position="1"/>
        <end position="11"/>
    </location>
</feature>
<dbReference type="Pfam" id="PF11209">
    <property type="entry name" value="LmeA"/>
    <property type="match status" value="1"/>
</dbReference>
<keyword evidence="2" id="KW-0812">Transmembrane</keyword>
<protein>
    <submittedName>
        <fullName evidence="3">DUF2993 domain-containing protein</fullName>
    </submittedName>
</protein>
<keyword evidence="2" id="KW-1133">Transmembrane helix</keyword>
<evidence type="ECO:0000313" key="4">
    <source>
        <dbReference type="Proteomes" id="UP001164439"/>
    </source>
</evidence>
<feature type="transmembrane region" description="Helical" evidence="2">
    <location>
        <begin position="26"/>
        <end position="46"/>
    </location>
</feature>
<dbReference type="InterPro" id="IPR021373">
    <property type="entry name" value="DUF2993"/>
</dbReference>
<dbReference type="EMBL" id="CP114413">
    <property type="protein sequence ID" value="WAZ24983.1"/>
    <property type="molecule type" value="Genomic_DNA"/>
</dbReference>
<organism evidence="3 4">
    <name type="scientific">Streptomyces cinnabarinus</name>
    <dbReference type="NCBI Taxonomy" id="67287"/>
    <lineage>
        <taxon>Bacteria</taxon>
        <taxon>Bacillati</taxon>
        <taxon>Actinomycetota</taxon>
        <taxon>Actinomycetes</taxon>
        <taxon>Kitasatosporales</taxon>
        <taxon>Streptomycetaceae</taxon>
        <taxon>Streptomyces</taxon>
    </lineage>
</organism>
<dbReference type="RefSeq" id="WP_269662468.1">
    <property type="nucleotide sequence ID" value="NZ_CP114413.1"/>
</dbReference>
<sequence>MPHPDDPRCTEAVHASPPSARRRRGIVVAASLVAVLLGAVVADRFAAARAESRTAEAFQDGMGTAERPSVRVSGFPVLPQLAGGSLRHVDLTAHDIPADGADRPLPVTQLTVALDELRTSGDADEAHADSVDATAFLSYEDVSAALGVTVSRGDEPGRVNATATLPLAGDVTVSAAVSAAPGNRIAFKDVQAVDGELLPPLRTLLDKALETPVPLRNIPEGLHLRSVTPTPAGIEARFTGTSVTFRPGG</sequence>
<keyword evidence="2" id="KW-0472">Membrane</keyword>
<feature type="region of interest" description="Disordered" evidence="1">
    <location>
        <begin position="1"/>
        <end position="20"/>
    </location>
</feature>
<gene>
    <name evidence="3" type="ORF">STRCI_006443</name>
</gene>
<keyword evidence="4" id="KW-1185">Reference proteome</keyword>
<name>A0ABY7KLU1_9ACTN</name>
<proteinExistence type="predicted"/>
<evidence type="ECO:0000313" key="3">
    <source>
        <dbReference type="EMBL" id="WAZ24983.1"/>
    </source>
</evidence>
<accession>A0ABY7KLU1</accession>